<dbReference type="InterPro" id="IPR053203">
    <property type="entry name" value="Cisplatin_resist-associated"/>
</dbReference>
<accession>A0ABR0K6E2</accession>
<dbReference type="EMBL" id="JAVRRG010000083">
    <property type="protein sequence ID" value="KAK5087729.1"/>
    <property type="molecule type" value="Genomic_DNA"/>
</dbReference>
<dbReference type="Proteomes" id="UP001345013">
    <property type="component" value="Unassembled WGS sequence"/>
</dbReference>
<dbReference type="Pfam" id="PF12223">
    <property type="entry name" value="DUF3602"/>
    <property type="match status" value="1"/>
</dbReference>
<dbReference type="PANTHER" id="PTHR34693">
    <property type="entry name" value="PROTEIN PAR32"/>
    <property type="match status" value="1"/>
</dbReference>
<evidence type="ECO:0000313" key="3">
    <source>
        <dbReference type="Proteomes" id="UP001345013"/>
    </source>
</evidence>
<sequence>MTAESQAQPQQSWAAWLLDAYANNVVTEPCETRDDDSAYESMSPAVSDVGKTESASPYGPYSPDVEAQKPISLKEKRKVAVAMESIDTAAAMRNAQSRNPSQYVRAGRGGAGNFSTYVQSNDPQASPTAASFSVKTPTSSGSAVMYSGRGGAGNLISARSASDSVRLAKERDEQVEAEKRREQAELHVVSVLHPPSQAHIGHRRRSTLPEDFESRNWA</sequence>
<gene>
    <name evidence="2" type="ORF">LTR24_006439</name>
</gene>
<protein>
    <submittedName>
        <fullName evidence="2">Uncharacterized protein</fullName>
    </submittedName>
</protein>
<dbReference type="PANTHER" id="PTHR34693:SF1">
    <property type="entry name" value="PROTEIN PAR32"/>
    <property type="match status" value="1"/>
</dbReference>
<keyword evidence="3" id="KW-1185">Reference proteome</keyword>
<evidence type="ECO:0000256" key="1">
    <source>
        <dbReference type="SAM" id="MobiDB-lite"/>
    </source>
</evidence>
<proteinExistence type="predicted"/>
<feature type="region of interest" description="Disordered" evidence="1">
    <location>
        <begin position="191"/>
        <end position="218"/>
    </location>
</feature>
<feature type="region of interest" description="Disordered" evidence="1">
    <location>
        <begin position="114"/>
        <end position="142"/>
    </location>
</feature>
<organism evidence="2 3">
    <name type="scientific">Lithohypha guttulata</name>
    <dbReference type="NCBI Taxonomy" id="1690604"/>
    <lineage>
        <taxon>Eukaryota</taxon>
        <taxon>Fungi</taxon>
        <taxon>Dikarya</taxon>
        <taxon>Ascomycota</taxon>
        <taxon>Pezizomycotina</taxon>
        <taxon>Eurotiomycetes</taxon>
        <taxon>Chaetothyriomycetidae</taxon>
        <taxon>Chaetothyriales</taxon>
        <taxon>Trichomeriaceae</taxon>
        <taxon>Lithohypha</taxon>
    </lineage>
</organism>
<name>A0ABR0K6E2_9EURO</name>
<feature type="region of interest" description="Disordered" evidence="1">
    <location>
        <begin position="29"/>
        <end position="70"/>
    </location>
</feature>
<evidence type="ECO:0000313" key="2">
    <source>
        <dbReference type="EMBL" id="KAK5087729.1"/>
    </source>
</evidence>
<dbReference type="InterPro" id="IPR022024">
    <property type="entry name" value="DUF3602"/>
</dbReference>
<reference evidence="2 3" key="1">
    <citation type="submission" date="2023-08" db="EMBL/GenBank/DDBJ databases">
        <title>Black Yeasts Isolated from many extreme environments.</title>
        <authorList>
            <person name="Coleine C."/>
            <person name="Stajich J.E."/>
            <person name="Selbmann L."/>
        </authorList>
    </citation>
    <scope>NUCLEOTIDE SEQUENCE [LARGE SCALE GENOMIC DNA]</scope>
    <source>
        <strain evidence="2 3">CCFEE 5885</strain>
    </source>
</reference>
<comment type="caution">
    <text evidence="2">The sequence shown here is derived from an EMBL/GenBank/DDBJ whole genome shotgun (WGS) entry which is preliminary data.</text>
</comment>